<dbReference type="NCBIfam" id="TIGR01643">
    <property type="entry name" value="YD_repeat_2x"/>
    <property type="match status" value="1"/>
</dbReference>
<dbReference type="InterPro" id="IPR006530">
    <property type="entry name" value="YD"/>
</dbReference>
<gene>
    <name evidence="1" type="ORF">MUN79_05800</name>
</gene>
<organism evidence="1 2">
    <name type="scientific">Hymenobacter cellulosilyticus</name>
    <dbReference type="NCBI Taxonomy" id="2932248"/>
    <lineage>
        <taxon>Bacteria</taxon>
        <taxon>Pseudomonadati</taxon>
        <taxon>Bacteroidota</taxon>
        <taxon>Cytophagia</taxon>
        <taxon>Cytophagales</taxon>
        <taxon>Hymenobacteraceae</taxon>
        <taxon>Hymenobacter</taxon>
    </lineage>
</organism>
<dbReference type="Pfam" id="PF05593">
    <property type="entry name" value="RHS_repeat"/>
    <property type="match status" value="1"/>
</dbReference>
<dbReference type="RefSeq" id="WP_244676804.1">
    <property type="nucleotide sequence ID" value="NZ_CP095046.1"/>
</dbReference>
<dbReference type="Proteomes" id="UP000831796">
    <property type="component" value="Chromosome"/>
</dbReference>
<evidence type="ECO:0000313" key="2">
    <source>
        <dbReference type="Proteomes" id="UP000831796"/>
    </source>
</evidence>
<dbReference type="AlphaFoldDB" id="A0A8T9QF43"/>
<dbReference type="InterPro" id="IPR031325">
    <property type="entry name" value="RHS_repeat"/>
</dbReference>
<dbReference type="Gene3D" id="2.180.10.10">
    <property type="entry name" value="RHS repeat-associated core"/>
    <property type="match status" value="1"/>
</dbReference>
<protein>
    <submittedName>
        <fullName evidence="1">RHS repeat protein</fullName>
    </submittedName>
</protein>
<dbReference type="EMBL" id="CP095046">
    <property type="protein sequence ID" value="UOQ73453.1"/>
    <property type="molecule type" value="Genomic_DNA"/>
</dbReference>
<evidence type="ECO:0000313" key="1">
    <source>
        <dbReference type="EMBL" id="UOQ73453.1"/>
    </source>
</evidence>
<sequence length="310" mass="34405">MDYDTTNVSSALALGLKSLARRHILTDIIEQQQWIKKENTTYLLGGKLAQYLGDFPHQDFVLQPTAPIPLAQFTTSAISNGSFVQDRRYRPTLTYELFDVSGNILQARQTQAGPQSFLWGYNATQPVARALNATQNQLAYTSFEPNCPSRWRHLRFDVTAGGHTGQRCYQLYSSVSCDSLPSGDYQLSFWATGAPSISQNGVLLPNAVQATGPTDSSGFRLYTGILKLAAARNIVTLASGQAVRLDELRLHPVGSQLTTYTHDPLTGMTSQTDANGRTSSYEYDDLGRLQRIRDEQGNILTQQEYHYARP</sequence>
<proteinExistence type="predicted"/>
<name>A0A8T9QF43_9BACT</name>
<keyword evidence="2" id="KW-1185">Reference proteome</keyword>
<accession>A0A8T9QF43</accession>
<reference evidence="1" key="1">
    <citation type="submission" date="2022-04" db="EMBL/GenBank/DDBJ databases">
        <title>Hymenobacter sp. isolated from the air.</title>
        <authorList>
            <person name="Won M."/>
            <person name="Lee C.-M."/>
            <person name="Woen H.-Y."/>
            <person name="Kwon S.-W."/>
        </authorList>
    </citation>
    <scope>NUCLEOTIDE SEQUENCE</scope>
    <source>
        <strain evidence="1">5116S-3</strain>
    </source>
</reference>
<dbReference type="KEGG" id="hcu:MUN79_05800"/>